<evidence type="ECO:0000256" key="1">
    <source>
        <dbReference type="RuleBase" id="RU365082"/>
    </source>
</evidence>
<keyword evidence="1" id="KW-0804">Transcription</keyword>
<dbReference type="EMBL" id="BPLF01000001">
    <property type="protein sequence ID" value="GIX60855.1"/>
    <property type="molecule type" value="Genomic_DNA"/>
</dbReference>
<keyword evidence="1" id="KW-0010">Activator</keyword>
<organism evidence="3 4">
    <name type="scientific">Babesia caballi</name>
    <dbReference type="NCBI Taxonomy" id="5871"/>
    <lineage>
        <taxon>Eukaryota</taxon>
        <taxon>Sar</taxon>
        <taxon>Alveolata</taxon>
        <taxon>Apicomplexa</taxon>
        <taxon>Aconoidasida</taxon>
        <taxon>Piroplasmida</taxon>
        <taxon>Babesiidae</taxon>
        <taxon>Babesia</taxon>
    </lineage>
</organism>
<dbReference type="GeneID" id="94192338"/>
<comment type="function">
    <text evidence="1">Component of the Mediator complex, a coactivator involved in the regulated transcription of nearly all RNA polymerase II-dependent genes. Mediator functions as a bridge to convey information from gene-specific regulatory proteins to the basal RNA polymerase II transcription machinery. Mediator is recruited to promoters by direct interactions with regulatory proteins and serves as a scaffold for the assembly of a functional preinitiation complex with RNA polymerase II and the general transcription factors.</text>
</comment>
<evidence type="ECO:0000313" key="4">
    <source>
        <dbReference type="Proteomes" id="UP001497744"/>
    </source>
</evidence>
<protein>
    <recommendedName>
        <fullName evidence="1">Mediator of RNA polymerase II transcription subunit 14</fullName>
    </recommendedName>
    <alternativeName>
        <fullName evidence="1">Mediator complex subunit 14</fullName>
    </alternativeName>
</protein>
<dbReference type="GO" id="GO:0003712">
    <property type="term" value="F:transcription coregulator activity"/>
    <property type="evidence" value="ECO:0007669"/>
    <property type="project" value="UniProtKB-UniRule"/>
</dbReference>
<gene>
    <name evidence="3" type="ORF">BcabD6B2_02900</name>
</gene>
<feature type="domain" description="Mediator complex subunit MED14 N-terminal" evidence="2">
    <location>
        <begin position="7"/>
        <end position="201"/>
    </location>
</feature>
<dbReference type="AlphaFoldDB" id="A0AAV4LN46"/>
<comment type="similarity">
    <text evidence="1">Belongs to the Mediator complex subunit 14 family.</text>
</comment>
<reference evidence="3 4" key="1">
    <citation type="submission" date="2021-06" db="EMBL/GenBank/DDBJ databases">
        <title>Genome sequence of Babesia caballi.</title>
        <authorList>
            <person name="Yamagishi J."/>
            <person name="Kidaka T."/>
            <person name="Ochi A."/>
        </authorList>
    </citation>
    <scope>NUCLEOTIDE SEQUENCE [LARGE SCALE GENOMIC DNA]</scope>
    <source>
        <strain evidence="3">USDA-D6B2</strain>
    </source>
</reference>
<comment type="subcellular location">
    <subcellularLocation>
        <location evidence="1">Nucleus</location>
    </subcellularLocation>
</comment>
<name>A0AAV4LN46_BABCB</name>
<proteinExistence type="inferred from homology"/>
<keyword evidence="1" id="KW-0805">Transcription regulation</keyword>
<dbReference type="Pfam" id="PF08638">
    <property type="entry name" value="Med14"/>
    <property type="match status" value="1"/>
</dbReference>
<evidence type="ECO:0000259" key="2">
    <source>
        <dbReference type="Pfam" id="PF08638"/>
    </source>
</evidence>
<evidence type="ECO:0000313" key="3">
    <source>
        <dbReference type="EMBL" id="GIX60855.1"/>
    </source>
</evidence>
<accession>A0AAV4LN46</accession>
<dbReference type="InterPro" id="IPR055122">
    <property type="entry name" value="Med14_N"/>
</dbReference>
<dbReference type="Proteomes" id="UP001497744">
    <property type="component" value="Unassembled WGS sequence"/>
</dbReference>
<comment type="subunit">
    <text evidence="1">Component of the Mediator complex.</text>
</comment>
<dbReference type="RefSeq" id="XP_067712926.1">
    <property type="nucleotide sequence ID" value="XM_067856825.1"/>
</dbReference>
<keyword evidence="1" id="KW-0539">Nucleus</keyword>
<comment type="caution">
    <text evidence="3">The sequence shown here is derived from an EMBL/GenBank/DDBJ whole genome shotgun (WGS) entry which is preliminary data.</text>
</comment>
<dbReference type="GO" id="GO:0016592">
    <property type="term" value="C:mediator complex"/>
    <property type="evidence" value="ECO:0007669"/>
    <property type="project" value="UniProtKB-UniRule"/>
</dbReference>
<sequence>MDDFQVLSFTDLLSQCLKRCVVDWRCFCYRQVKDESYVDSQARSGLIQFARAQREIFLKLYLVHQFMREQRKLDKVLQRIHFFETYLDNCGRDLALNLRKIPLDLVEPCPNTAVAVDLLANGRYTRMPAMLPQLAEAAETNSVALPPLNDEEADMTMDRIYMEYRCQFRLSECRKKHVKMEFRNAQCVLIREGMFSVTLIYDFCSWQALGAVPLLLERLGCSTDGEARSSFFALIMYAVAIYNMENQGNVFDAVFNCANVYAGKILMERLKAQATDYRSLKLTVTDYRFYVSTDPDFTLLSCSDVTLSGSDLLVLEVSAFPGFKEDKVEGLTLTFQMDASGNVSVQIGELPELLSDVNITEHRLGQWLDLAASRLERYQLDNMGVTGNFFMNYATGALHLSGLPVSFSLIESQQLLRVMRVRETLITAGYDDMPTDAVSRESLREIWKNEECPECSSSASTGEGLVAPAVILSVPLREHVCDFWAYLEEKAGAIHGSAAYRLDCEGDLGDNLDAGIYLTVLTHDERIVANTIVIVVSGRPQGVIKLTRDFSEYYYVHSMLLGFARVVTPLAVFCGFETCPLSPDDIHMVATLEDVEITVDSSGYCESVTHNHHTARYASSEEAVEALYDIMRLKYG</sequence>
<keyword evidence="4" id="KW-1185">Reference proteome</keyword>